<evidence type="ECO:0000256" key="1">
    <source>
        <dbReference type="SAM" id="MobiDB-lite"/>
    </source>
</evidence>
<keyword evidence="2" id="KW-0547">Nucleotide-binding</keyword>
<organism evidence="2 3">
    <name type="scientific">Microbacterium esteraromaticum</name>
    <dbReference type="NCBI Taxonomy" id="57043"/>
    <lineage>
        <taxon>Bacteria</taxon>
        <taxon>Bacillati</taxon>
        <taxon>Actinomycetota</taxon>
        <taxon>Actinomycetes</taxon>
        <taxon>Micrococcales</taxon>
        <taxon>Microbacteriaceae</taxon>
        <taxon>Microbacterium</taxon>
    </lineage>
</organism>
<dbReference type="EMBL" id="JAEMWU010000003">
    <property type="protein sequence ID" value="MBN8207000.1"/>
    <property type="molecule type" value="Genomic_DNA"/>
</dbReference>
<keyword evidence="2" id="KW-0067">ATP-binding</keyword>
<name>A0A939DY16_9MICO</name>
<accession>A0A939DY16</accession>
<dbReference type="PROSITE" id="PS00675">
    <property type="entry name" value="SIGMA54_INTERACT_1"/>
    <property type="match status" value="1"/>
</dbReference>
<dbReference type="RefSeq" id="WP_206824802.1">
    <property type="nucleotide sequence ID" value="NZ_JAEMWU010000003.1"/>
</dbReference>
<protein>
    <submittedName>
        <fullName evidence="2">ATP-binding protein</fullName>
    </submittedName>
</protein>
<feature type="compositionally biased region" description="Basic and acidic residues" evidence="1">
    <location>
        <begin position="1"/>
        <end position="13"/>
    </location>
</feature>
<dbReference type="InterPro" id="IPR027417">
    <property type="entry name" value="P-loop_NTPase"/>
</dbReference>
<gene>
    <name evidence="2" type="ORF">JF543_13670</name>
</gene>
<proteinExistence type="predicted"/>
<feature type="region of interest" description="Disordered" evidence="1">
    <location>
        <begin position="1"/>
        <end position="24"/>
    </location>
</feature>
<reference evidence="2" key="1">
    <citation type="submission" date="2020-12" db="EMBL/GenBank/DDBJ databases">
        <title>PHA producing bacteria isolated from mangrove.</title>
        <authorList>
            <person name="Zheng W."/>
            <person name="Yu S."/>
            <person name="Huang Y."/>
        </authorList>
    </citation>
    <scope>NUCLEOTIDE SEQUENCE</scope>
    <source>
        <strain evidence="2">GN8-5</strain>
    </source>
</reference>
<dbReference type="SUPFAM" id="SSF52540">
    <property type="entry name" value="P-loop containing nucleoside triphosphate hydrolases"/>
    <property type="match status" value="1"/>
</dbReference>
<sequence length="1660" mass="182149">MTDADCAREDAGPERSTAVVSPYAGGGGGSTFGHRVATSYLVDMLLGHGRAETDELPVLRVAFQTNPTDPVDDLRVEASDGEARVVVHVAARRSPQFVKSHEKTATLVENLLDQIDQFGKEERGYVAVAVAGMTAPLKEVQGLASLARNNASESAFHDQVHTPGRHAGYRARYEHLTGLVKKARPRTPTSKLRTLVWSLLSRLWILDFRVESGDETDWTDIGNRLSPFARADAGGGELRNHLYALAAEFDQQGTEVDRALLRRRAHAVLTPTAGRSASAWQALEIEQNSALVAVRHVIAGGIELPRTELRAKVQIELAEAGLTASVVLITGESGTGKSALTLSTAQTLDLTSDEFQHVAINLRRAPETVSRLSSDLGMPLRAVLSEMTAESRVLLIDAADAAVEGRSALLRELAVEARAAKVGLVLVTADTAVEDVNECIRDIFSTVERFEIENLSDEELRVVSAAVPTIAGALRNAPAKSIYRRLAVVDLLALTGVEMTESLGNWDCLQLVWTKLIGRATVGSPAAARTQTLLAISEEELELPDAERHSRVEYAALDALRADRLVSAEDLRKPRPTFAHDEVRRFAVAVRLVQAPSIVQALEASGPKRWSMSAAKLACEGLLTEADDANALAALVTQFESLGTKSSVRWRDVPFEAVLEMPNAYELLRHMVDANPAQRDAVLATLVKVVSLHQRHNGMVDVSRGESVVRLLLEGSQPPWDRDDEAFQLLCEWLNSALLTKLPAGQRLRLQLRERLLVRWREHRPTATDDGSPEESTEDVIYNVFDGYSIPRRRPKHLSGEITQERYVRLLALLGPDIDDEVRNCLSEIAARAPSRLSPAVDLGWSAWGLSMYDPAFLLQLTEAYFIDDRGDRGASLWNGIRNHEPRGGGALQGPTRGPFWLLVESAAAADWVPVVNRILNHAARVRCLMDESSRPDDAPGLVTLSIDGVQREYVGDDAVWAWYRGSTGGPYPCVSALQAIERWIDRSVEAGVSMESLEADLLNGCENLAMPGLVIGAAIRHFGEDPRSLDRYLVEPYVWAFEQYRAAKEGFGFLHPSDEGITNPERRSWQLANLMPLLVLGADDARQQELRGLGAELIEKATHSDVSESRLRRWAASFDANNITTKRVEGGVEVSVKEPEDIEQALAPVRADLERGNLLLSLQNKYWIPPREQKGDWKPPTASEIFQDLAQVKEFHNDPPRHAGTEPHLARAHIAKEAIRLAVAESSEPFASQIPYAIESILDILRQAAHDAESDPSARDYESDIGTRRAAAEALPWLFLPELATSLTAAGANSTDVADSVAALSSSAATETCLSFARGCDLVWSHACSGDPCIHKTVYDWVLDLARYCEVGEFDEDLHDAVDAPLVGDVISRLSSIRHDRLDTSRMSATIRAVGHAAASNACVATAAHEDLDRLLRTQAQAMAALESSERILFVDERGAETQTAARALLLRSAGAGDELLMDYITIVAPTPHLFSSFLQHLATAGAESQELADAARRVWPRVFAHALDEVDANAETYSRSDAFVGHALSELLPNHPETTQTMHGEIGLRTFDWMRPDELTEYIPRWLPYAAGRSACLLELVRFIRQLPTDIQARQGTSWVGDLCLYEPTRQLVHYAPMEEWLVSIKSEAERVGAGVAWLDLVDRLVYEGNTTLAAHSR</sequence>
<dbReference type="GO" id="GO:0005524">
    <property type="term" value="F:ATP binding"/>
    <property type="evidence" value="ECO:0007669"/>
    <property type="project" value="UniProtKB-KW"/>
</dbReference>
<evidence type="ECO:0000313" key="3">
    <source>
        <dbReference type="Proteomes" id="UP000664385"/>
    </source>
</evidence>
<dbReference type="InterPro" id="IPR025662">
    <property type="entry name" value="Sigma_54_int_dom_ATP-bd_1"/>
</dbReference>
<comment type="caution">
    <text evidence="2">The sequence shown here is derived from an EMBL/GenBank/DDBJ whole genome shotgun (WGS) entry which is preliminary data.</text>
</comment>
<evidence type="ECO:0000313" key="2">
    <source>
        <dbReference type="EMBL" id="MBN8207000.1"/>
    </source>
</evidence>
<dbReference type="Gene3D" id="3.40.50.300">
    <property type="entry name" value="P-loop containing nucleotide triphosphate hydrolases"/>
    <property type="match status" value="1"/>
</dbReference>
<dbReference type="Proteomes" id="UP000664385">
    <property type="component" value="Unassembled WGS sequence"/>
</dbReference>